<reference evidence="7 8" key="1">
    <citation type="submission" date="2020-12" db="EMBL/GenBank/DDBJ databases">
        <title>FDA dAtabase for Regulatory Grade micrObial Sequences (FDA-ARGOS): Supporting development and validation of Infectious Disease Dx tests.</title>
        <authorList>
            <person name="Sproer C."/>
            <person name="Gronow S."/>
            <person name="Severitt S."/>
            <person name="Schroder I."/>
            <person name="Tallon L."/>
            <person name="Sadzewicz L."/>
            <person name="Zhao X."/>
            <person name="Boylan J."/>
            <person name="Ott S."/>
            <person name="Bowen H."/>
            <person name="Vavikolanu K."/>
            <person name="Mehta A."/>
            <person name="Aluvathingal J."/>
            <person name="Nadendla S."/>
            <person name="Lowell S."/>
            <person name="Myers T."/>
            <person name="Yan Y."/>
            <person name="Sichtig H."/>
        </authorList>
    </citation>
    <scope>NUCLEOTIDE SEQUENCE [LARGE SCALE GENOMIC DNA]</scope>
    <source>
        <strain evidence="7 8">FDAARGOS_911</strain>
    </source>
</reference>
<protein>
    <recommendedName>
        <fullName evidence="2">Probable nitronate monooxygenase</fullName>
    </recommendedName>
</protein>
<evidence type="ECO:0000256" key="1">
    <source>
        <dbReference type="ARBA" id="ARBA00003535"/>
    </source>
</evidence>
<dbReference type="CDD" id="cd04730">
    <property type="entry name" value="NPD_like"/>
    <property type="match status" value="1"/>
</dbReference>
<dbReference type="OrthoDB" id="9778912at2"/>
<reference evidence="6" key="2">
    <citation type="submission" date="2022-09" db="EMBL/GenBank/DDBJ databases">
        <title>Aerococcus urinae taxonomy study.</title>
        <authorList>
            <person name="Christensen J."/>
            <person name="Senneby E."/>
        </authorList>
    </citation>
    <scope>NUCLEOTIDE SEQUENCE</scope>
    <source>
        <strain evidence="6">NLD-066-U95</strain>
    </source>
</reference>
<evidence type="ECO:0000313" key="8">
    <source>
        <dbReference type="Proteomes" id="UP000594771"/>
    </source>
</evidence>
<dbReference type="GeneID" id="86857875"/>
<dbReference type="AlphaFoldDB" id="A0A0X8FDN4"/>
<evidence type="ECO:0000313" key="7">
    <source>
        <dbReference type="EMBL" id="QPS01244.1"/>
    </source>
</evidence>
<evidence type="ECO:0000313" key="6">
    <source>
        <dbReference type="EMBL" id="MCY3053169.1"/>
    </source>
</evidence>
<dbReference type="InterPro" id="IPR013785">
    <property type="entry name" value="Aldolase_TIM"/>
</dbReference>
<keyword evidence="3" id="KW-0285">Flavoprotein</keyword>
<dbReference type="Proteomes" id="UP000594771">
    <property type="component" value="Chromosome"/>
</dbReference>
<evidence type="ECO:0000256" key="3">
    <source>
        <dbReference type="ARBA" id="ARBA00022630"/>
    </source>
</evidence>
<keyword evidence="9" id="KW-1185">Reference proteome</keyword>
<dbReference type="GO" id="GO:0018580">
    <property type="term" value="F:nitronate monooxygenase activity"/>
    <property type="evidence" value="ECO:0007669"/>
    <property type="project" value="InterPro"/>
</dbReference>
<accession>A0A0X8FDN4</accession>
<dbReference type="KEGG" id="aun:AWM73_02325"/>
<dbReference type="PANTHER" id="PTHR32332">
    <property type="entry name" value="2-NITROPROPANE DIOXYGENASE"/>
    <property type="match status" value="1"/>
</dbReference>
<dbReference type="Gene3D" id="3.20.20.70">
    <property type="entry name" value="Aldolase class I"/>
    <property type="match status" value="1"/>
</dbReference>
<dbReference type="SUPFAM" id="SSF51412">
    <property type="entry name" value="Inosine monophosphate dehydrogenase (IMPDH)"/>
    <property type="match status" value="1"/>
</dbReference>
<gene>
    <name evidence="7" type="ORF">I6G68_07725</name>
    <name evidence="6" type="ORF">ODY43_04115</name>
</gene>
<dbReference type="EMBL" id="JAOTML010000003">
    <property type="protein sequence ID" value="MCY3053169.1"/>
    <property type="molecule type" value="Genomic_DNA"/>
</dbReference>
<dbReference type="Proteomes" id="UP001069145">
    <property type="component" value="Unassembled WGS sequence"/>
</dbReference>
<organism evidence="7 8">
    <name type="scientific">Aerococcus urinae</name>
    <dbReference type="NCBI Taxonomy" id="1376"/>
    <lineage>
        <taxon>Bacteria</taxon>
        <taxon>Bacillati</taxon>
        <taxon>Bacillota</taxon>
        <taxon>Bacilli</taxon>
        <taxon>Lactobacillales</taxon>
        <taxon>Aerococcaceae</taxon>
        <taxon>Aerococcus</taxon>
    </lineage>
</organism>
<keyword evidence="5" id="KW-0560">Oxidoreductase</keyword>
<sequence>MSNPLLEVIGTKYPILQGAMGGVAYHQLVAAVSEAGGLGIIASAGMDKETLHEEIRKTRELTDKPFGVNLMLMSPNIADMIEVIAEEKVPVVTTGAGNPKPVIEPLHQAGCKVIPVVATARQAAKMEAAGVDAVVCEGNEAGGHIGTVATMTLTRAVSKAVKIPVVTAGGVADGHGLAAAFALGASGAQLGTVLVASEEAPIADSYKEATVSAQENSTFEMAREIGSPIRLLQTKGSDHLQEIIDNGGGREDFEPVSLELLVKGAKGDTENGTVTIGQIAGVVEEVRPVKEILDSMVEEADQVISSLSIL</sequence>
<name>A0A0X8FDN4_9LACT</name>
<proteinExistence type="predicted"/>
<evidence type="ECO:0000256" key="4">
    <source>
        <dbReference type="ARBA" id="ARBA00022643"/>
    </source>
</evidence>
<keyword evidence="4" id="KW-0288">FMN</keyword>
<keyword evidence="7" id="KW-0503">Monooxygenase</keyword>
<dbReference type="Pfam" id="PF03060">
    <property type="entry name" value="NMO"/>
    <property type="match status" value="1"/>
</dbReference>
<dbReference type="EMBL" id="CP065662">
    <property type="protein sequence ID" value="QPS01244.1"/>
    <property type="molecule type" value="Genomic_DNA"/>
</dbReference>
<dbReference type="PANTHER" id="PTHR32332:SF20">
    <property type="entry name" value="2-NITROPROPANE DIOXYGENASE-LIKE PROTEIN"/>
    <property type="match status" value="1"/>
</dbReference>
<evidence type="ECO:0000256" key="5">
    <source>
        <dbReference type="ARBA" id="ARBA00023002"/>
    </source>
</evidence>
<evidence type="ECO:0000313" key="9">
    <source>
        <dbReference type="Proteomes" id="UP001069145"/>
    </source>
</evidence>
<dbReference type="InterPro" id="IPR004136">
    <property type="entry name" value="NMO"/>
</dbReference>
<evidence type="ECO:0000256" key="2">
    <source>
        <dbReference type="ARBA" id="ARBA00013457"/>
    </source>
</evidence>
<comment type="function">
    <text evidence="1">Nitronate monooxygenase that uses molecular oxygen to catalyze the oxidative denitrification of alkyl nitronates. Acts on propionate 3-nitronate (P3N), the presumed physiological substrate. Probably functions in the detoxification of P3N, a metabolic poison produced by plants and fungi as a defense mechanism.</text>
</comment>
<dbReference type="RefSeq" id="WP_060777912.1">
    <property type="nucleotide sequence ID" value="NZ_CAJHLH010000002.1"/>
</dbReference>